<dbReference type="InterPro" id="IPR011765">
    <property type="entry name" value="Pept_M16_N"/>
</dbReference>
<name>A0A6S6TBG2_9BACT</name>
<reference evidence="7" key="1">
    <citation type="submission" date="2020-01" db="EMBL/GenBank/DDBJ databases">
        <authorList>
            <person name="Meier V. D."/>
            <person name="Meier V D."/>
        </authorList>
    </citation>
    <scope>NUCLEOTIDE SEQUENCE</scope>
    <source>
        <strain evidence="7">HLG_WM_MAG_04</strain>
    </source>
</reference>
<feature type="signal peptide" evidence="4">
    <location>
        <begin position="1"/>
        <end position="17"/>
    </location>
</feature>
<keyword evidence="4" id="KW-0732">Signal</keyword>
<dbReference type="PANTHER" id="PTHR11851">
    <property type="entry name" value="METALLOPROTEASE"/>
    <property type="match status" value="1"/>
</dbReference>
<accession>A0A6S6TBG2</accession>
<dbReference type="SUPFAM" id="SSF63411">
    <property type="entry name" value="LuxS/MPP-like metallohydrolase"/>
    <property type="match status" value="4"/>
</dbReference>
<evidence type="ECO:0000256" key="4">
    <source>
        <dbReference type="SAM" id="SignalP"/>
    </source>
</evidence>
<dbReference type="InterPro" id="IPR050361">
    <property type="entry name" value="MPP/UQCRC_Complex"/>
</dbReference>
<proteinExistence type="inferred from homology"/>
<gene>
    <name evidence="7" type="ORF">HELGO_WM7301</name>
</gene>
<dbReference type="GO" id="GO:0006508">
    <property type="term" value="P:proteolysis"/>
    <property type="evidence" value="ECO:0007669"/>
    <property type="project" value="UniProtKB-KW"/>
</dbReference>
<comment type="similarity">
    <text evidence="2 3">Belongs to the peptidase M16 family.</text>
</comment>
<dbReference type="Gene3D" id="3.30.830.10">
    <property type="entry name" value="Metalloenzyme, LuxS/M16 peptidase-like"/>
    <property type="match status" value="4"/>
</dbReference>
<protein>
    <submittedName>
        <fullName evidence="7">Probable zinc protease pqqL</fullName>
    </submittedName>
</protein>
<dbReference type="GO" id="GO:0004222">
    <property type="term" value="F:metalloendopeptidase activity"/>
    <property type="evidence" value="ECO:0007669"/>
    <property type="project" value="InterPro"/>
</dbReference>
<keyword evidence="7" id="KW-0378">Hydrolase</keyword>
<evidence type="ECO:0000259" key="5">
    <source>
        <dbReference type="Pfam" id="PF00675"/>
    </source>
</evidence>
<keyword evidence="7" id="KW-0645">Protease</keyword>
<feature type="domain" description="Peptidase M16 C-terminal" evidence="6">
    <location>
        <begin position="197"/>
        <end position="377"/>
    </location>
</feature>
<evidence type="ECO:0000256" key="2">
    <source>
        <dbReference type="ARBA" id="ARBA00007261"/>
    </source>
</evidence>
<organism evidence="7">
    <name type="scientific">uncultured Sulfurovum sp</name>
    <dbReference type="NCBI Taxonomy" id="269237"/>
    <lineage>
        <taxon>Bacteria</taxon>
        <taxon>Pseudomonadati</taxon>
        <taxon>Campylobacterota</taxon>
        <taxon>Epsilonproteobacteria</taxon>
        <taxon>Campylobacterales</taxon>
        <taxon>Sulfurovaceae</taxon>
        <taxon>Sulfurovum</taxon>
        <taxon>environmental samples</taxon>
    </lineage>
</organism>
<dbReference type="Pfam" id="PF00675">
    <property type="entry name" value="Peptidase_M16"/>
    <property type="match status" value="1"/>
</dbReference>
<feature type="domain" description="Peptidase M16 C-terminal" evidence="6">
    <location>
        <begin position="676"/>
        <end position="847"/>
    </location>
</feature>
<dbReference type="InterPro" id="IPR001431">
    <property type="entry name" value="Pept_M16_Zn_BS"/>
</dbReference>
<dbReference type="PROSITE" id="PS00143">
    <property type="entry name" value="INSULINASE"/>
    <property type="match status" value="1"/>
</dbReference>
<comment type="cofactor">
    <cofactor evidence="1">
        <name>Zn(2+)</name>
        <dbReference type="ChEBI" id="CHEBI:29105"/>
    </cofactor>
</comment>
<evidence type="ECO:0000313" key="7">
    <source>
        <dbReference type="EMBL" id="CAA6816405.1"/>
    </source>
</evidence>
<dbReference type="EMBL" id="CACVAX010000045">
    <property type="protein sequence ID" value="CAA6816405.1"/>
    <property type="molecule type" value="Genomic_DNA"/>
</dbReference>
<dbReference type="InterPro" id="IPR007863">
    <property type="entry name" value="Peptidase_M16_C"/>
</dbReference>
<dbReference type="PANTHER" id="PTHR11851:SF49">
    <property type="entry name" value="MITOCHONDRIAL-PROCESSING PEPTIDASE SUBUNIT ALPHA"/>
    <property type="match status" value="1"/>
</dbReference>
<feature type="domain" description="Peptidase M16 N-terminal" evidence="5">
    <location>
        <begin position="41"/>
        <end position="157"/>
    </location>
</feature>
<evidence type="ECO:0000256" key="1">
    <source>
        <dbReference type="ARBA" id="ARBA00001947"/>
    </source>
</evidence>
<sequence>MKKIIFLLLLTSLLGIAKNLPTEPSLVEGQLNNGFKYSVMHNPKPKNRAELQLLIKVGSLEEADDQQGIAHFIEHMAFNGSKHFKKNQLIHYLESIGITFGNDLNANTNFEKTIYMLTVPLEKNNLQKSFTIFSDWAKGIKFDKEEFNKERGVILEEKRLRNTVALRMFNQYKNLLFANSPYPKRLPIGTKEVIENISIKRAKDFYETWYRPEFMHFIAVGDFNTTAVETLIKQTFSTLTNKSDKKRTPRIIPENNTTRIQTVWDQELTSNYLSLYYMDANEYLRTEENLRKGIMEEMLVELFNTKANEQIEKKEPKASSINLSSNILNKNRGFFKFTASYEKENELLALKELYEMIWSFNKYGFSEASLQRLKRAMLAKNEKQYKRIQSQDSATLSNQLLQTAFSNSIFVAYEEAYLLRKEFIHNITLEEINTLFRKIINFKDRVILFQNSQGKTYTEEAVLNTIKSAKNNIEDFTKEKKLPKNLLNPALPSSKIVNQQYDKSTDIHQFTLENGIKIAFKKTEFSKNRVLLRGFSFGGKSLYDANKLLSVSRATLFVDNAGAGNFSLLDLNKILLNKNILLSLDIEERTEEINAESNTADLESMFALLYLQLTQSKIDKNITRNIKNILKDKVQKLQNNPSEKFSQEVKEYYYKNNPRVQFETPESIESLNGNEMLTIFKDRFSDLNNFTFMIIGDISIEKIEKLSQKYLGNLPVSNRKEHFIKRNLDYRQGSVKFTKNYNHENISNISLQYKSKIIYSEKKEFILGALKEILNIRLRKLIREEKSGVYHINTNMFLDMLENKSESIISFSCNPNRKEELLKIVYDAIQKIKTEPVSQEELTVYQKSFTTYHQTALKQNNYWLSTMEKFYKNKIPFKRIYEQPKLIKKVTTEDILTLASEIFSEDYIQMELNPKL</sequence>
<feature type="chain" id="PRO_5028402881" evidence="4">
    <location>
        <begin position="18"/>
        <end position="916"/>
    </location>
</feature>
<dbReference type="AlphaFoldDB" id="A0A6S6TBG2"/>
<evidence type="ECO:0000259" key="6">
    <source>
        <dbReference type="Pfam" id="PF05193"/>
    </source>
</evidence>
<evidence type="ECO:0000256" key="3">
    <source>
        <dbReference type="RuleBase" id="RU004447"/>
    </source>
</evidence>
<dbReference type="Pfam" id="PF05193">
    <property type="entry name" value="Peptidase_M16_C"/>
    <property type="match status" value="2"/>
</dbReference>
<dbReference type="InterPro" id="IPR011249">
    <property type="entry name" value="Metalloenz_LuxS/M16"/>
</dbReference>
<dbReference type="GO" id="GO:0046872">
    <property type="term" value="F:metal ion binding"/>
    <property type="evidence" value="ECO:0007669"/>
    <property type="project" value="InterPro"/>
</dbReference>